<evidence type="ECO:0000256" key="2">
    <source>
        <dbReference type="ARBA" id="ARBA00018672"/>
    </source>
</evidence>
<feature type="domain" description="HTH araC/xylS-type" evidence="11">
    <location>
        <begin position="424"/>
        <end position="522"/>
    </location>
</feature>
<dbReference type="EMBL" id="AORV01000015">
    <property type="protein sequence ID" value="EMS73717.1"/>
    <property type="molecule type" value="Genomic_DNA"/>
</dbReference>
<dbReference type="InterPro" id="IPR001789">
    <property type="entry name" value="Sig_transdc_resp-reg_receiver"/>
</dbReference>
<dbReference type="SMART" id="SM00448">
    <property type="entry name" value="REC"/>
    <property type="match status" value="1"/>
</dbReference>
<dbReference type="RefSeq" id="WP_004623491.1">
    <property type="nucleotide sequence ID" value="NZ_AORV01000015.1"/>
</dbReference>
<dbReference type="SUPFAM" id="SSF52172">
    <property type="entry name" value="CheY-like"/>
    <property type="match status" value="1"/>
</dbReference>
<keyword evidence="4 10" id="KW-0597">Phosphoprotein</keyword>
<dbReference type="InterPro" id="IPR009057">
    <property type="entry name" value="Homeodomain-like_sf"/>
</dbReference>
<dbReference type="GO" id="GO:0005737">
    <property type="term" value="C:cytoplasm"/>
    <property type="evidence" value="ECO:0007669"/>
    <property type="project" value="UniProtKB-SubCell"/>
</dbReference>
<evidence type="ECO:0000313" key="14">
    <source>
        <dbReference type="Proteomes" id="UP000014155"/>
    </source>
</evidence>
<accession>S0FP99</accession>
<evidence type="ECO:0000256" key="1">
    <source>
        <dbReference type="ARBA" id="ARBA00004496"/>
    </source>
</evidence>
<keyword evidence="8" id="KW-0804">Transcription</keyword>
<feature type="modified residue" description="4-aspartylphosphate" evidence="10">
    <location>
        <position position="55"/>
    </location>
</feature>
<dbReference type="SUPFAM" id="SSF46689">
    <property type="entry name" value="Homeodomain-like"/>
    <property type="match status" value="2"/>
</dbReference>
<organism evidence="13 14">
    <name type="scientific">Ruminiclostridium cellobioparum subsp. termitidis CT1112</name>
    <dbReference type="NCBI Taxonomy" id="1195236"/>
    <lineage>
        <taxon>Bacteria</taxon>
        <taxon>Bacillati</taxon>
        <taxon>Bacillota</taxon>
        <taxon>Clostridia</taxon>
        <taxon>Eubacteriales</taxon>
        <taxon>Oscillospiraceae</taxon>
        <taxon>Ruminiclostridium</taxon>
    </lineage>
</organism>
<dbReference type="InterPro" id="IPR018062">
    <property type="entry name" value="HTH_AraC-typ_CS"/>
</dbReference>
<comment type="function">
    <text evidence="9">May play the central regulatory role in sporulation. It may be an element of the effector pathway responsible for the activation of sporulation genes in response to nutritional stress. Spo0A may act in concert with spo0H (a sigma factor) to control the expression of some genes that are critical to the sporulation process.</text>
</comment>
<reference evidence="13 14" key="1">
    <citation type="journal article" date="2013" name="Genome Announc.">
        <title>Draft Genome Sequence of the Cellulolytic, Mesophilic, Anaerobic Bacterium Clostridium termitidis Strain CT1112 (DSM 5398).</title>
        <authorList>
            <person name="Lal S."/>
            <person name="Ramachandran U."/>
            <person name="Zhang X."/>
            <person name="Munir R."/>
            <person name="Sparling R."/>
            <person name="Levin D.B."/>
        </authorList>
    </citation>
    <scope>NUCLEOTIDE SEQUENCE [LARGE SCALE GENOMIC DNA]</scope>
    <source>
        <strain evidence="13 14">CT1112</strain>
    </source>
</reference>
<keyword evidence="3" id="KW-0963">Cytoplasm</keyword>
<keyword evidence="5" id="KW-0902">Two-component regulatory system</keyword>
<dbReference type="InterPro" id="IPR051552">
    <property type="entry name" value="HptR"/>
</dbReference>
<gene>
    <name evidence="13" type="ORF">CTER_0265</name>
</gene>
<comment type="caution">
    <text evidence="13">The sequence shown here is derived from an EMBL/GenBank/DDBJ whole genome shotgun (WGS) entry which is preliminary data.</text>
</comment>
<keyword evidence="6" id="KW-0805">Transcription regulation</keyword>
<evidence type="ECO:0000256" key="7">
    <source>
        <dbReference type="ARBA" id="ARBA00023125"/>
    </source>
</evidence>
<dbReference type="InterPro" id="IPR018060">
    <property type="entry name" value="HTH_AraC"/>
</dbReference>
<dbReference type="GO" id="GO:0003700">
    <property type="term" value="F:DNA-binding transcription factor activity"/>
    <property type="evidence" value="ECO:0007669"/>
    <property type="project" value="InterPro"/>
</dbReference>
<feature type="domain" description="Response regulatory" evidence="12">
    <location>
        <begin position="3"/>
        <end position="120"/>
    </location>
</feature>
<evidence type="ECO:0000313" key="13">
    <source>
        <dbReference type="EMBL" id="EMS73717.1"/>
    </source>
</evidence>
<dbReference type="InterPro" id="IPR011006">
    <property type="entry name" value="CheY-like_superfamily"/>
</dbReference>
<name>S0FP99_RUMCE</name>
<evidence type="ECO:0000256" key="6">
    <source>
        <dbReference type="ARBA" id="ARBA00023015"/>
    </source>
</evidence>
<dbReference type="CDD" id="cd17536">
    <property type="entry name" value="REC_YesN-like"/>
    <property type="match status" value="1"/>
</dbReference>
<dbReference type="AlphaFoldDB" id="S0FP99"/>
<dbReference type="Proteomes" id="UP000014155">
    <property type="component" value="Unassembled WGS sequence"/>
</dbReference>
<evidence type="ECO:0000256" key="8">
    <source>
        <dbReference type="ARBA" id="ARBA00023163"/>
    </source>
</evidence>
<dbReference type="Pfam" id="PF12833">
    <property type="entry name" value="HTH_18"/>
    <property type="match status" value="1"/>
</dbReference>
<dbReference type="PATRIC" id="fig|1195236.3.peg.571"/>
<comment type="subcellular location">
    <subcellularLocation>
        <location evidence="1">Cytoplasm</location>
    </subcellularLocation>
</comment>
<dbReference type="Gene3D" id="1.10.10.60">
    <property type="entry name" value="Homeodomain-like"/>
    <property type="match status" value="2"/>
</dbReference>
<dbReference type="SMART" id="SM00342">
    <property type="entry name" value="HTH_ARAC"/>
    <property type="match status" value="1"/>
</dbReference>
<proteinExistence type="predicted"/>
<dbReference type="Gene3D" id="3.40.50.2300">
    <property type="match status" value="1"/>
</dbReference>
<evidence type="ECO:0000259" key="12">
    <source>
        <dbReference type="PROSITE" id="PS50110"/>
    </source>
</evidence>
<dbReference type="PROSITE" id="PS50110">
    <property type="entry name" value="RESPONSE_REGULATORY"/>
    <property type="match status" value="1"/>
</dbReference>
<evidence type="ECO:0000256" key="4">
    <source>
        <dbReference type="ARBA" id="ARBA00022553"/>
    </source>
</evidence>
<evidence type="ECO:0000256" key="10">
    <source>
        <dbReference type="PROSITE-ProRule" id="PRU00169"/>
    </source>
</evidence>
<keyword evidence="7" id="KW-0238">DNA-binding</keyword>
<evidence type="ECO:0000256" key="9">
    <source>
        <dbReference type="ARBA" id="ARBA00024867"/>
    </source>
</evidence>
<dbReference type="GO" id="GO:0000160">
    <property type="term" value="P:phosphorelay signal transduction system"/>
    <property type="evidence" value="ECO:0007669"/>
    <property type="project" value="UniProtKB-KW"/>
</dbReference>
<evidence type="ECO:0000259" key="11">
    <source>
        <dbReference type="PROSITE" id="PS01124"/>
    </source>
</evidence>
<keyword evidence="14" id="KW-1185">Reference proteome</keyword>
<dbReference type="PROSITE" id="PS00041">
    <property type="entry name" value="HTH_ARAC_FAMILY_1"/>
    <property type="match status" value="1"/>
</dbReference>
<dbReference type="PROSITE" id="PS01124">
    <property type="entry name" value="HTH_ARAC_FAMILY_2"/>
    <property type="match status" value="1"/>
</dbReference>
<dbReference type="GO" id="GO:0043565">
    <property type="term" value="F:sequence-specific DNA binding"/>
    <property type="evidence" value="ECO:0007669"/>
    <property type="project" value="InterPro"/>
</dbReference>
<evidence type="ECO:0000256" key="3">
    <source>
        <dbReference type="ARBA" id="ARBA00022490"/>
    </source>
</evidence>
<dbReference type="eggNOG" id="COG2207">
    <property type="taxonomic scope" value="Bacteria"/>
</dbReference>
<dbReference type="PANTHER" id="PTHR42713">
    <property type="entry name" value="HISTIDINE KINASE-RELATED"/>
    <property type="match status" value="1"/>
</dbReference>
<sequence length="529" mass="61823">MYKLIVVDDEKAIRQGICNYIDWGGLGFEVTASFEDGKETIEYIESHDVDVVLTDIEMAQVSGLELAKYIHDRQLPPKAVIISGYKEFEYARKAVEYGVEHYLLKPIKMEEVTEVFTKIRKDLDKKKENGHRLITEQRNFEELLPELREQFWISLLVGGPRAKEKLIKRKNLLKLDMDVELPCGILDIKPAGEDEELLPYNRSENYHNLINNIFGGISDEIQCYPTFLSADILKIIVTTCRNETADMFGKRLKLQIDEKCQSAYSLLKLKFDIKIEKIFKNLVEMTEYNCRLSSRAELEQSPDTGLLSEDYEQLIQKYKLLMGIINDGDFEELDNMIDNIFLEFRNLPIDQVKQISIDMFSMLSGKFVKMGIDFWKDMNKTVSYQQIMEAENLRELKIKCQNMLRATIDIVRSKQNAGSRSIVEQSLLYIKNHIGEDLSLEGIADRFFLNQTYFSRLFKQYTGTTFTDYLIEQRMEKAKELLSLGRFKVYEVSQMIGYRSEKYFFRIFKQYAGCSPAEYFRGRSLNDER</sequence>
<dbReference type="eggNOG" id="COG4753">
    <property type="taxonomic scope" value="Bacteria"/>
</dbReference>
<protein>
    <recommendedName>
        <fullName evidence="2">Stage 0 sporulation protein A homolog</fullName>
    </recommendedName>
</protein>
<dbReference type="Pfam" id="PF00072">
    <property type="entry name" value="Response_reg"/>
    <property type="match status" value="1"/>
</dbReference>
<dbReference type="PANTHER" id="PTHR42713:SF3">
    <property type="entry name" value="TRANSCRIPTIONAL REGULATORY PROTEIN HPTR"/>
    <property type="match status" value="1"/>
</dbReference>
<evidence type="ECO:0000256" key="5">
    <source>
        <dbReference type="ARBA" id="ARBA00023012"/>
    </source>
</evidence>
<dbReference type="STRING" id="1195236.CTER_0265"/>